<dbReference type="PANTHER" id="PTHR23034:SF2">
    <property type="entry name" value="GLUTAMATE-RICH PROTEIN 3"/>
    <property type="match status" value="1"/>
</dbReference>
<feature type="compositionally biased region" description="Polar residues" evidence="1">
    <location>
        <begin position="651"/>
        <end position="661"/>
    </location>
</feature>
<feature type="compositionally biased region" description="Basic and acidic residues" evidence="1">
    <location>
        <begin position="1200"/>
        <end position="1221"/>
    </location>
</feature>
<feature type="compositionally biased region" description="Acidic residues" evidence="1">
    <location>
        <begin position="825"/>
        <end position="836"/>
    </location>
</feature>
<feature type="region of interest" description="Disordered" evidence="1">
    <location>
        <begin position="102"/>
        <end position="198"/>
    </location>
</feature>
<feature type="compositionally biased region" description="Basic and acidic residues" evidence="1">
    <location>
        <begin position="806"/>
        <end position="823"/>
    </location>
</feature>
<evidence type="ECO:0000313" key="3">
    <source>
        <dbReference type="EMBL" id="KAJ8357552.1"/>
    </source>
</evidence>
<feature type="compositionally biased region" description="Basic and acidic residues" evidence="1">
    <location>
        <begin position="1054"/>
        <end position="1069"/>
    </location>
</feature>
<feature type="compositionally biased region" description="Basic and acidic residues" evidence="1">
    <location>
        <begin position="1164"/>
        <end position="1188"/>
    </location>
</feature>
<feature type="compositionally biased region" description="Acidic residues" evidence="1">
    <location>
        <begin position="1254"/>
        <end position="1263"/>
    </location>
</feature>
<feature type="compositionally biased region" description="Acidic residues" evidence="1">
    <location>
        <begin position="992"/>
        <end position="1002"/>
    </location>
</feature>
<feature type="region of interest" description="Disordered" evidence="1">
    <location>
        <begin position="229"/>
        <end position="266"/>
    </location>
</feature>
<feature type="compositionally biased region" description="Basic and acidic residues" evidence="1">
    <location>
        <begin position="1313"/>
        <end position="1331"/>
    </location>
</feature>
<name>A0A9Q1FFX8_SYNKA</name>
<feature type="region of interest" description="Disordered" evidence="1">
    <location>
        <begin position="431"/>
        <end position="909"/>
    </location>
</feature>
<feature type="compositionally biased region" description="Polar residues" evidence="1">
    <location>
        <begin position="864"/>
        <end position="879"/>
    </location>
</feature>
<dbReference type="OrthoDB" id="8958419at2759"/>
<feature type="compositionally biased region" description="Acidic residues" evidence="1">
    <location>
        <begin position="480"/>
        <end position="496"/>
    </location>
</feature>
<comment type="caution">
    <text evidence="3">The sequence shown here is derived from an EMBL/GenBank/DDBJ whole genome shotgun (WGS) entry which is preliminary data.</text>
</comment>
<evidence type="ECO:0000259" key="2">
    <source>
        <dbReference type="Pfam" id="PF15257"/>
    </source>
</evidence>
<feature type="compositionally biased region" description="Basic and acidic residues" evidence="1">
    <location>
        <begin position="1411"/>
        <end position="1432"/>
    </location>
</feature>
<feature type="compositionally biased region" description="Low complexity" evidence="1">
    <location>
        <begin position="138"/>
        <end position="158"/>
    </location>
</feature>
<evidence type="ECO:0000256" key="1">
    <source>
        <dbReference type="SAM" id="MobiDB-lite"/>
    </source>
</evidence>
<gene>
    <name evidence="3" type="ORF">SKAU_G00203460</name>
</gene>
<keyword evidence="4" id="KW-1185">Reference proteome</keyword>
<sequence>MSHLNSGFVSAYNSLTDKHLVGFFNNTRIRRHLHRAGLITKSGSIVPEKEYRQKLMRRDHQRYIRECLTQAIFHKVLDIERQHRTEIKRKLEDFARKERVHKIKFQRSKKHNEGIVPSICPRPPSEPRNEHTRHSGPEGEQSESSESPGSSRPSSAPGKRQRPVRLRPLYSKSTTASTQRASHCCRRDSSDDAEPYLHGTLNRETRRHVTMPEFCSGISPYRLPVINNYVTPMPPPAKRKERSSRGSTNGRTRGRSLRPTTAPNVPALTKQDSRFHRTTVHSNVSVTMTFYGKAVHLTPDTVDARDEVKVFQQHCGGENVCVYRGKLAEGEAFQFVSRRHMGFPFSLTFFLNGMLVERLSSCCEFRHRGGSRLGGKRGQFGFTVVDGASPCYRCIIALGLDKKPTPPPKRLQMDTDSAGIAGSYLQMARATRKAKAEEAVQPAQSRPGLKSSQGQTEQHAMDTEAQEDQPEESKQKAQDDYEEDFEEEDERADDVAEGAGACVVVNGASSFPFDEGRDSRSESKKDKAGDHRESEDTAKGSYSDREVEEEKAEEKKKSASVCSGSGSLFSGSRKEDPESEAEEVKEGIKDNGVDPYSRSTYPAELRRKGQTGHDHKTSQGGDITTPAHREKPKEEEYLGVGADGKAEDQPNGRSHPTSMTELDSKRHGIDGCDASETSLEESDSSMPSKEKEAINRVDSVAAPVESAKWSVAKPEADTGETETQRGKSVQEKLTAAVTKEAHFSSELETSDSSSDEDDLPTTDTDRTPELDPTGAGVEAVVAEKRNAEETATSSDEALNISTVHLAPRDGNVRTLEMGEKQELEQGAEEEHPDVEEEKGPLEDGDLQAKDPMEKGEGSEEEAQVTGNSNTGTDSQTNPADTVKAGATAGEGDWTDEVAEDTGGLTDGPGLTVQVVEEGKVKENETERWLKEGTESIASNEAAALILEKEDMKGEDTGEEEGTVEKVEEMEPLVDAKVTLAGITAEHCDVCNAEEEREAEQETTDTVNGETEMTDGGKDNAEGENKEETETTVETPKDEVEGEERVEAQTGTGDIESKMDKRDDTNKEKLSQAMEGEENDKTDQLVNTGVNDDKDEVVGTMRADTGENEASSGQSEPAAEEGDNRNESDPKTEVWQAKCDKMEDSEAADITVEEPEKISLTTNPTEKEDTERVSESSVGEKGEGLEGENKAVLMVEESEEMSAKEEEAVRDTETKAEGLETEIKEEEMEVRDAEMGSTGEEIEETPVGEEPKSEIEEEQTVDQEMEGKSQPNDTDMTPATEQDTKTPGKVETGPMKVDDPDEPELLNKETGGLEMKKEEANIASDSTEKDAETDSEVPGDGIDVVKGDADMKEEEEELKVRAAVESEAETKAEENKVNIDPKGVPDESPSNSKLQAETRVVKSDVTGAGLKLKAEDESGDQDKQLEEFEEPNKEGPGVDADVTECDVEGSEGKSEDSWLNTDHRRPPSQEEGSSNNAEIGKEGSETANNEGLGVSHQPGSAALEVESIAAQTKADEVEGEERRKMGEEEETAGKKEGQDAEALGNTARAEKTRVGPERPLSRSKTEPIGRNGVKFPPPLIRSSGSYTLMIAREGLSLQKFAASDPETENPLAYAQTAAAITGNAFTASNQKLQSIGTKDM</sequence>
<dbReference type="Proteomes" id="UP001152622">
    <property type="component" value="Chromosome 6"/>
</dbReference>
<feature type="compositionally biased region" description="Basic and acidic residues" evidence="1">
    <location>
        <begin position="1512"/>
        <end position="1537"/>
    </location>
</feature>
<feature type="compositionally biased region" description="Polar residues" evidence="1">
    <location>
        <begin position="171"/>
        <end position="181"/>
    </location>
</feature>
<feature type="compositionally biased region" description="Basic and acidic residues" evidence="1">
    <location>
        <begin position="1547"/>
        <end position="1566"/>
    </location>
</feature>
<feature type="compositionally biased region" description="Basic and acidic residues" evidence="1">
    <location>
        <begin position="1014"/>
        <end position="1046"/>
    </location>
</feature>
<feature type="compositionally biased region" description="Basic and acidic residues" evidence="1">
    <location>
        <begin position="1449"/>
        <end position="1467"/>
    </location>
</feature>
<dbReference type="InterPro" id="IPR027962">
    <property type="entry name" value="ERICH3"/>
</dbReference>
<evidence type="ECO:0000313" key="4">
    <source>
        <dbReference type="Proteomes" id="UP001152622"/>
    </source>
</evidence>
<feature type="region of interest" description="Disordered" evidence="1">
    <location>
        <begin position="992"/>
        <end position="1581"/>
    </location>
</feature>
<reference evidence="3" key="1">
    <citation type="journal article" date="2023" name="Science">
        <title>Genome structures resolve the early diversification of teleost fishes.</title>
        <authorList>
            <person name="Parey E."/>
            <person name="Louis A."/>
            <person name="Montfort J."/>
            <person name="Bouchez O."/>
            <person name="Roques C."/>
            <person name="Iampietro C."/>
            <person name="Lluch J."/>
            <person name="Castinel A."/>
            <person name="Donnadieu C."/>
            <person name="Desvignes T."/>
            <person name="Floi Bucao C."/>
            <person name="Jouanno E."/>
            <person name="Wen M."/>
            <person name="Mejri S."/>
            <person name="Dirks R."/>
            <person name="Jansen H."/>
            <person name="Henkel C."/>
            <person name="Chen W.J."/>
            <person name="Zahm M."/>
            <person name="Cabau C."/>
            <person name="Klopp C."/>
            <person name="Thompson A.W."/>
            <person name="Robinson-Rechavi M."/>
            <person name="Braasch I."/>
            <person name="Lecointre G."/>
            <person name="Bobe J."/>
            <person name="Postlethwait J.H."/>
            <person name="Berthelot C."/>
            <person name="Roest Crollius H."/>
            <person name="Guiguen Y."/>
        </authorList>
    </citation>
    <scope>NUCLEOTIDE SEQUENCE</scope>
    <source>
        <strain evidence="3">WJC10195</strain>
    </source>
</reference>
<accession>A0A9Q1FFX8</accession>
<dbReference type="PANTHER" id="PTHR23034">
    <property type="entry name" value="GLUTAMATE-RICH PROTEIN 3"/>
    <property type="match status" value="1"/>
</dbReference>
<feature type="compositionally biased region" description="Basic and acidic residues" evidence="1">
    <location>
        <begin position="572"/>
        <end position="592"/>
    </location>
</feature>
<feature type="region of interest" description="Disordered" evidence="1">
    <location>
        <begin position="947"/>
        <end position="970"/>
    </location>
</feature>
<feature type="compositionally biased region" description="Basic and acidic residues" evidence="1">
    <location>
        <begin position="1357"/>
        <end position="1384"/>
    </location>
</feature>
<feature type="compositionally biased region" description="Polar residues" evidence="1">
    <location>
        <begin position="1268"/>
        <end position="1280"/>
    </location>
</feature>
<feature type="compositionally biased region" description="Polar residues" evidence="1">
    <location>
        <begin position="789"/>
        <end position="802"/>
    </location>
</feature>
<proteinExistence type="predicted"/>
<dbReference type="EMBL" id="JAINUF010000006">
    <property type="protein sequence ID" value="KAJ8357552.1"/>
    <property type="molecule type" value="Genomic_DNA"/>
</dbReference>
<protein>
    <recommendedName>
        <fullName evidence="2">DUF4590 domain-containing protein</fullName>
    </recommendedName>
</protein>
<feature type="compositionally biased region" description="Basic and acidic residues" evidence="1">
    <location>
        <begin position="514"/>
        <end position="545"/>
    </location>
</feature>
<feature type="compositionally biased region" description="Basic and acidic residues" evidence="1">
    <location>
        <begin position="627"/>
        <end position="636"/>
    </location>
</feature>
<feature type="compositionally biased region" description="Basic and acidic residues" evidence="1">
    <location>
        <begin position="604"/>
        <end position="617"/>
    </location>
</feature>
<feature type="compositionally biased region" description="Basic and acidic residues" evidence="1">
    <location>
        <begin position="837"/>
        <end position="857"/>
    </location>
</feature>
<organism evidence="3 4">
    <name type="scientific">Synaphobranchus kaupii</name>
    <name type="common">Kaup's arrowtooth eel</name>
    <dbReference type="NCBI Taxonomy" id="118154"/>
    <lineage>
        <taxon>Eukaryota</taxon>
        <taxon>Metazoa</taxon>
        <taxon>Chordata</taxon>
        <taxon>Craniata</taxon>
        <taxon>Vertebrata</taxon>
        <taxon>Euteleostomi</taxon>
        <taxon>Actinopterygii</taxon>
        <taxon>Neopterygii</taxon>
        <taxon>Teleostei</taxon>
        <taxon>Anguilliformes</taxon>
        <taxon>Synaphobranchidae</taxon>
        <taxon>Synaphobranchus</taxon>
    </lineage>
</organism>
<feature type="compositionally biased region" description="Low complexity" evidence="1">
    <location>
        <begin position="900"/>
        <end position="909"/>
    </location>
</feature>
<feature type="domain" description="DUF4590" evidence="2">
    <location>
        <begin position="296"/>
        <end position="409"/>
    </location>
</feature>
<dbReference type="InterPro" id="IPR048257">
    <property type="entry name" value="DUF4590"/>
</dbReference>
<feature type="compositionally biased region" description="Basic and acidic residues" evidence="1">
    <location>
        <begin position="1121"/>
        <end position="1143"/>
    </location>
</feature>
<dbReference type="Pfam" id="PF15257">
    <property type="entry name" value="DUF4590"/>
    <property type="match status" value="1"/>
</dbReference>
<feature type="compositionally biased region" description="Basic and acidic residues" evidence="1">
    <location>
        <begin position="125"/>
        <end position="137"/>
    </location>
</feature>